<protein>
    <recommendedName>
        <fullName evidence="3">Endonuclease/exonuclease/phosphatase domain-containing protein</fullName>
    </recommendedName>
</protein>
<dbReference type="STRING" id="37653.A0A0L8I5T3"/>
<dbReference type="EMBL" id="KQ416574">
    <property type="protein sequence ID" value="KOF96400.1"/>
    <property type="molecule type" value="Genomic_DNA"/>
</dbReference>
<dbReference type="AlphaFoldDB" id="A0A0L8I5T3"/>
<proteinExistence type="predicted"/>
<sequence>MRNENKDENRKRTFFEQRKNQTEKRDMQHKEYSPSSVVPVHILPSKRGRQSITFFWKGPDLEQLRNQHATNICAYVPTLNAENDAKENFYAQLNEELSSTPKENKILLLGDIFARVRSDQRLWTGTIGKDANGRVNANRTFLLSKCAEHDLMITNILLRQKNKQHPKCTGKNSLSKSPTLDEVRETIKGLKSNKVAGPGIKTIHRGADKFIDLVQLKSKDKMSISSIIEFQYSDDNSIRRKFATDAQRLPSKLQKTGTHHQLHEDTTHLPSITYRDKLHNLPFEPRLNISWVERRTIISVLKEANKTSVESITIQRQLR</sequence>
<evidence type="ECO:0000313" key="2">
    <source>
        <dbReference type="EMBL" id="KOF96400.1"/>
    </source>
</evidence>
<evidence type="ECO:0008006" key="3">
    <source>
        <dbReference type="Google" id="ProtNLM"/>
    </source>
</evidence>
<gene>
    <name evidence="2" type="ORF">OCBIM_22035118mg</name>
</gene>
<reference evidence="2" key="1">
    <citation type="submission" date="2015-07" db="EMBL/GenBank/DDBJ databases">
        <title>MeaNS - Measles Nucleotide Surveillance Program.</title>
        <authorList>
            <person name="Tran T."/>
            <person name="Druce J."/>
        </authorList>
    </citation>
    <scope>NUCLEOTIDE SEQUENCE</scope>
    <source>
        <strain evidence="2">UCB-OBI-ISO-001</strain>
        <tissue evidence="2">Gonad</tissue>
    </source>
</reference>
<name>A0A0L8I5T3_OCTBM</name>
<evidence type="ECO:0000256" key="1">
    <source>
        <dbReference type="SAM" id="MobiDB-lite"/>
    </source>
</evidence>
<feature type="region of interest" description="Disordered" evidence="1">
    <location>
        <begin position="1"/>
        <end position="35"/>
    </location>
</feature>
<feature type="compositionally biased region" description="Basic and acidic residues" evidence="1">
    <location>
        <begin position="1"/>
        <end position="32"/>
    </location>
</feature>
<organism evidence="2">
    <name type="scientific">Octopus bimaculoides</name>
    <name type="common">California two-spotted octopus</name>
    <dbReference type="NCBI Taxonomy" id="37653"/>
    <lineage>
        <taxon>Eukaryota</taxon>
        <taxon>Metazoa</taxon>
        <taxon>Spiralia</taxon>
        <taxon>Lophotrochozoa</taxon>
        <taxon>Mollusca</taxon>
        <taxon>Cephalopoda</taxon>
        <taxon>Coleoidea</taxon>
        <taxon>Octopodiformes</taxon>
        <taxon>Octopoda</taxon>
        <taxon>Incirrata</taxon>
        <taxon>Octopodidae</taxon>
        <taxon>Octopus</taxon>
    </lineage>
</organism>
<accession>A0A0L8I5T3</accession>